<dbReference type="PANTHER" id="PTHR35007:SF4">
    <property type="entry name" value="CONSERVED TRANSMEMBRANE PROTEIN-RELATED"/>
    <property type="match status" value="1"/>
</dbReference>
<name>A0A6J6D8E6_9ZZZZ</name>
<feature type="transmembrane region" description="Helical" evidence="1">
    <location>
        <begin position="136"/>
        <end position="159"/>
    </location>
</feature>
<dbReference type="AlphaFoldDB" id="A0A6J6D8E6"/>
<proteinExistence type="predicted"/>
<protein>
    <submittedName>
        <fullName evidence="2">Unannotated protein</fullName>
    </submittedName>
</protein>
<gene>
    <name evidence="2" type="ORF">UFOPK1618_00477</name>
</gene>
<dbReference type="EMBL" id="CAEZTF010000074">
    <property type="protein sequence ID" value="CAB4560231.1"/>
    <property type="molecule type" value="Genomic_DNA"/>
</dbReference>
<accession>A0A6J6D8E6</accession>
<feature type="transmembrane region" description="Helical" evidence="1">
    <location>
        <begin position="113"/>
        <end position="130"/>
    </location>
</feature>
<evidence type="ECO:0000256" key="1">
    <source>
        <dbReference type="SAM" id="Phobius"/>
    </source>
</evidence>
<evidence type="ECO:0000313" key="2">
    <source>
        <dbReference type="EMBL" id="CAB4560231.1"/>
    </source>
</evidence>
<dbReference type="PANTHER" id="PTHR35007">
    <property type="entry name" value="INTEGRAL MEMBRANE PROTEIN-RELATED"/>
    <property type="match status" value="1"/>
</dbReference>
<organism evidence="2">
    <name type="scientific">freshwater metagenome</name>
    <dbReference type="NCBI Taxonomy" id="449393"/>
    <lineage>
        <taxon>unclassified sequences</taxon>
        <taxon>metagenomes</taxon>
        <taxon>ecological metagenomes</taxon>
    </lineage>
</organism>
<feature type="transmembrane region" description="Helical" evidence="1">
    <location>
        <begin position="262"/>
        <end position="287"/>
    </location>
</feature>
<keyword evidence="1" id="KW-0472">Membrane</keyword>
<keyword evidence="1" id="KW-1133">Transmembrane helix</keyword>
<keyword evidence="1" id="KW-0812">Transmembrane</keyword>
<sequence length="292" mass="31266">MQSSTEFQNEFDSARSSDIRSLEARSSETVRRVAALISAGLPAQQAHQICEEEISRMPSADAKQFELVWSLAQQLGGPVVLALNRIIEVFERSDKNAKEVELAFAGPQSTSKLVMGLPVVALALAQLTGMNPFGAIVGSLLGLLSVCLGAGLLVTGHYWTKRLLAKALPQGLDPGAYLDCVLIGLQAGLPLDGARETAEQNFKRVFSADFSEQDVAALDEAAELSRTTGAALTQIILSSADRVREDLRFQISNRIARLSVKLMIPLGVAVLPAFILLSIVPIAISLLSNSQQ</sequence>
<reference evidence="2" key="1">
    <citation type="submission" date="2020-05" db="EMBL/GenBank/DDBJ databases">
        <authorList>
            <person name="Chiriac C."/>
            <person name="Salcher M."/>
            <person name="Ghai R."/>
            <person name="Kavagutti S V."/>
        </authorList>
    </citation>
    <scope>NUCLEOTIDE SEQUENCE</scope>
</reference>